<sequence length="819" mass="93119">MATDTASSSGGVNQGPQKWSNLFAKGLDSCSLQWVQTEMDGNATVVPKDILDHGAEIWKDHLVGYFVDKKMPYFLVKKTVEREWKVKGGLEISTDGKLYYFKFSAEEDRQRVLEGGPTFVAGRILVIRPWSEDIYDEKSKITSVPIWVKCYDVPMHLWSDKGFSLIGSKIGKPMCCDEATMKRSRLDYAKLCIEVSASTNFPTTLKFKLGEGKIAIIGVEYSWKPQVCCFCEVFRHYTRNCYHKREHDKYVAQAKGKDVVVEQREDCNMQIVPVNTEVITINEMLIDTFRAGSYKAQVGQPVCINSFSLLDEVAQEEASRVEDVTTTNNALVVIDDEIDPCFTEEGLQEVVAETVEQYEAEKEAFHEMYEDGQIQEFVEPIKEIEVFRDHIIKVDSQSASSINSSDGSRGGNLKKKKYQAKSQVPQVTSVGRGRTRSSSKGSSSIEVLPLAKSFFATLIYASNHKRERRSLWSDLKRIQPAPTEAWVVEGDFNCVLASNERFGCAPVHPSEVEDFADCVSCLGLSDLQFSRSFFTWNKTEGRVRKGTKIDRCLVNLQWISLFPATSAEFKVPLLSDHSPILLSWFSAQGGVCPFRFNNAWVLHPSFHDLVEEVWHIPVGGNPFFRLTQKLKKLKEVLKPWAKDNFSNLSGRVVEAREKLEVVQKFLEVDVLNLQLIEEEKIARISYSEILKMEYEELRLKSHCSWMLNADKCTTFFYGVLKERKGKNKIWSVSNSNGCKITDRLEVQNCIVQHYEQLMGTQLSGVDIDLSILEELEVQQVLSEEDCELLSQEVTADEIKESIFAMDSYTTHSKGVEFYF</sequence>
<dbReference type="SUPFAM" id="SSF56219">
    <property type="entry name" value="DNase I-like"/>
    <property type="match status" value="1"/>
</dbReference>
<dbReference type="InterPro" id="IPR040256">
    <property type="entry name" value="At4g02000-like"/>
</dbReference>
<feature type="region of interest" description="Disordered" evidence="1">
    <location>
        <begin position="398"/>
        <end position="441"/>
    </location>
</feature>
<dbReference type="PANTHER" id="PTHR31286:SF180">
    <property type="entry name" value="OS10G0362600 PROTEIN"/>
    <property type="match status" value="1"/>
</dbReference>
<comment type="caution">
    <text evidence="3">The sequence shown here is derived from an EMBL/GenBank/DDBJ whole genome shotgun (WGS) entry which is preliminary data.</text>
</comment>
<proteinExistence type="predicted"/>
<evidence type="ECO:0000259" key="2">
    <source>
        <dbReference type="Pfam" id="PF14111"/>
    </source>
</evidence>
<protein>
    <submittedName>
        <fullName evidence="3">Dnase i-like superfamily protein</fullName>
    </submittedName>
</protein>
<evidence type="ECO:0000256" key="1">
    <source>
        <dbReference type="SAM" id="MobiDB-lite"/>
    </source>
</evidence>
<feature type="compositionally biased region" description="Low complexity" evidence="1">
    <location>
        <begin position="398"/>
        <end position="407"/>
    </location>
</feature>
<accession>A0A7J6WR30</accession>
<evidence type="ECO:0000313" key="3">
    <source>
        <dbReference type="EMBL" id="KAF5198562.1"/>
    </source>
</evidence>
<dbReference type="Gene3D" id="3.60.10.10">
    <property type="entry name" value="Endonuclease/exonuclease/phosphatase"/>
    <property type="match status" value="1"/>
</dbReference>
<dbReference type="PANTHER" id="PTHR31286">
    <property type="entry name" value="GLYCINE-RICH CELL WALL STRUCTURAL PROTEIN 1.8-LIKE"/>
    <property type="match status" value="1"/>
</dbReference>
<dbReference type="OrthoDB" id="1739952at2759"/>
<organism evidence="3 4">
    <name type="scientific">Thalictrum thalictroides</name>
    <name type="common">Rue-anemone</name>
    <name type="synonym">Anemone thalictroides</name>
    <dbReference type="NCBI Taxonomy" id="46969"/>
    <lineage>
        <taxon>Eukaryota</taxon>
        <taxon>Viridiplantae</taxon>
        <taxon>Streptophyta</taxon>
        <taxon>Embryophyta</taxon>
        <taxon>Tracheophyta</taxon>
        <taxon>Spermatophyta</taxon>
        <taxon>Magnoliopsida</taxon>
        <taxon>Ranunculales</taxon>
        <taxon>Ranunculaceae</taxon>
        <taxon>Thalictroideae</taxon>
        <taxon>Thalictrum</taxon>
    </lineage>
</organism>
<dbReference type="InterPro" id="IPR025558">
    <property type="entry name" value="DUF4283"/>
</dbReference>
<dbReference type="AlphaFoldDB" id="A0A7J6WR30"/>
<dbReference type="InterPro" id="IPR036691">
    <property type="entry name" value="Endo/exonu/phosph_ase_sf"/>
</dbReference>
<feature type="compositionally biased region" description="Low complexity" evidence="1">
    <location>
        <begin position="427"/>
        <end position="441"/>
    </location>
</feature>
<name>A0A7J6WR30_THATH</name>
<dbReference type="Pfam" id="PF14111">
    <property type="entry name" value="DUF4283"/>
    <property type="match status" value="1"/>
</dbReference>
<evidence type="ECO:0000313" key="4">
    <source>
        <dbReference type="Proteomes" id="UP000554482"/>
    </source>
</evidence>
<gene>
    <name evidence="3" type="ORF">FRX31_011852</name>
</gene>
<dbReference type="EMBL" id="JABWDY010013123">
    <property type="protein sequence ID" value="KAF5198562.1"/>
    <property type="molecule type" value="Genomic_DNA"/>
</dbReference>
<reference evidence="3 4" key="1">
    <citation type="submission" date="2020-06" db="EMBL/GenBank/DDBJ databases">
        <title>Transcriptomic and genomic resources for Thalictrum thalictroides and T. hernandezii: Facilitating candidate gene discovery in an emerging model plant lineage.</title>
        <authorList>
            <person name="Arias T."/>
            <person name="Riano-Pachon D.M."/>
            <person name="Di Stilio V.S."/>
        </authorList>
    </citation>
    <scope>NUCLEOTIDE SEQUENCE [LARGE SCALE GENOMIC DNA]</scope>
    <source>
        <strain evidence="4">cv. WT478/WT964</strain>
        <tissue evidence="3">Leaves</tissue>
    </source>
</reference>
<feature type="domain" description="DUF4283" evidence="2">
    <location>
        <begin position="55"/>
        <end position="133"/>
    </location>
</feature>
<dbReference type="Proteomes" id="UP000554482">
    <property type="component" value="Unassembled WGS sequence"/>
</dbReference>
<keyword evidence="4" id="KW-1185">Reference proteome</keyword>